<feature type="modified residue" description="4-aspartylphosphate" evidence="2">
    <location>
        <position position="37"/>
    </location>
</feature>
<gene>
    <name evidence="4" type="ORF">Syun_012940</name>
</gene>
<sequence>MDNRDLSYTFVISVDEGLNALTVLRETKGAFDLVITDVHMPMMDGFALMEHIIREFKIPVISKKSLRYIRSLIYVDH</sequence>
<dbReference type="PANTHER" id="PTHR43874">
    <property type="entry name" value="TWO-COMPONENT RESPONSE REGULATOR"/>
    <property type="match status" value="1"/>
</dbReference>
<accession>A0AAP0K1E6</accession>
<dbReference type="PANTHER" id="PTHR43874:SF19">
    <property type="entry name" value="RESPONSE REGULATOR 23-RELATED"/>
    <property type="match status" value="1"/>
</dbReference>
<evidence type="ECO:0000313" key="5">
    <source>
        <dbReference type="Proteomes" id="UP001420932"/>
    </source>
</evidence>
<dbReference type="Gene3D" id="3.40.50.2300">
    <property type="match status" value="1"/>
</dbReference>
<keyword evidence="2" id="KW-0597">Phosphoprotein</keyword>
<evidence type="ECO:0000313" key="4">
    <source>
        <dbReference type="EMBL" id="KAK9143540.1"/>
    </source>
</evidence>
<dbReference type="Proteomes" id="UP001420932">
    <property type="component" value="Unassembled WGS sequence"/>
</dbReference>
<dbReference type="InterPro" id="IPR045279">
    <property type="entry name" value="ARR-like"/>
</dbReference>
<evidence type="ECO:0000259" key="3">
    <source>
        <dbReference type="PROSITE" id="PS50110"/>
    </source>
</evidence>
<dbReference type="GO" id="GO:0009736">
    <property type="term" value="P:cytokinin-activated signaling pathway"/>
    <property type="evidence" value="ECO:0007669"/>
    <property type="project" value="InterPro"/>
</dbReference>
<dbReference type="Pfam" id="PF00072">
    <property type="entry name" value="Response_reg"/>
    <property type="match status" value="1"/>
</dbReference>
<evidence type="ECO:0000256" key="2">
    <source>
        <dbReference type="PROSITE-ProRule" id="PRU00169"/>
    </source>
</evidence>
<name>A0AAP0K1E6_9MAGN</name>
<dbReference type="InterPro" id="IPR001789">
    <property type="entry name" value="Sig_transdc_resp-reg_receiver"/>
</dbReference>
<organism evidence="4 5">
    <name type="scientific">Stephania yunnanensis</name>
    <dbReference type="NCBI Taxonomy" id="152371"/>
    <lineage>
        <taxon>Eukaryota</taxon>
        <taxon>Viridiplantae</taxon>
        <taxon>Streptophyta</taxon>
        <taxon>Embryophyta</taxon>
        <taxon>Tracheophyta</taxon>
        <taxon>Spermatophyta</taxon>
        <taxon>Magnoliopsida</taxon>
        <taxon>Ranunculales</taxon>
        <taxon>Menispermaceae</taxon>
        <taxon>Menispermoideae</taxon>
        <taxon>Cissampelideae</taxon>
        <taxon>Stephania</taxon>
    </lineage>
</organism>
<proteinExistence type="predicted"/>
<keyword evidence="5" id="KW-1185">Reference proteome</keyword>
<reference evidence="4 5" key="1">
    <citation type="submission" date="2024-01" db="EMBL/GenBank/DDBJ databases">
        <title>Genome assemblies of Stephania.</title>
        <authorList>
            <person name="Yang L."/>
        </authorList>
    </citation>
    <scope>NUCLEOTIDE SEQUENCE [LARGE SCALE GENOMIC DNA]</scope>
    <source>
        <strain evidence="4">YNDBR</strain>
        <tissue evidence="4">Leaf</tissue>
    </source>
</reference>
<dbReference type="EMBL" id="JBBNAF010000005">
    <property type="protein sequence ID" value="KAK9143540.1"/>
    <property type="molecule type" value="Genomic_DNA"/>
</dbReference>
<dbReference type="InterPro" id="IPR011006">
    <property type="entry name" value="CheY-like_superfamily"/>
</dbReference>
<feature type="domain" description="Response regulatory" evidence="3">
    <location>
        <begin position="1"/>
        <end position="77"/>
    </location>
</feature>
<dbReference type="GO" id="GO:0000160">
    <property type="term" value="P:phosphorelay signal transduction system"/>
    <property type="evidence" value="ECO:0007669"/>
    <property type="project" value="UniProtKB-KW"/>
</dbReference>
<protein>
    <recommendedName>
        <fullName evidence="3">Response regulatory domain-containing protein</fullName>
    </recommendedName>
</protein>
<dbReference type="SUPFAM" id="SSF52172">
    <property type="entry name" value="CheY-like"/>
    <property type="match status" value="1"/>
</dbReference>
<dbReference type="PROSITE" id="PS50110">
    <property type="entry name" value="RESPONSE_REGULATORY"/>
    <property type="match status" value="1"/>
</dbReference>
<comment type="caution">
    <text evidence="4">The sequence shown here is derived from an EMBL/GenBank/DDBJ whole genome shotgun (WGS) entry which is preliminary data.</text>
</comment>
<keyword evidence="1" id="KW-0902">Two-component regulatory system</keyword>
<evidence type="ECO:0000256" key="1">
    <source>
        <dbReference type="ARBA" id="ARBA00023012"/>
    </source>
</evidence>
<dbReference type="AlphaFoldDB" id="A0AAP0K1E6"/>